<dbReference type="Pfam" id="PF00248">
    <property type="entry name" value="Aldo_ket_red"/>
    <property type="match status" value="1"/>
</dbReference>
<dbReference type="GO" id="GO:0016491">
    <property type="term" value="F:oxidoreductase activity"/>
    <property type="evidence" value="ECO:0007669"/>
    <property type="project" value="InterPro"/>
</dbReference>
<dbReference type="InterPro" id="IPR036812">
    <property type="entry name" value="NAD(P)_OxRdtase_dom_sf"/>
</dbReference>
<comment type="caution">
    <text evidence="3">The sequence shown here is derived from an EMBL/GenBank/DDBJ whole genome shotgun (WGS) entry which is preliminary data.</text>
</comment>
<evidence type="ECO:0000259" key="2">
    <source>
        <dbReference type="Pfam" id="PF00248"/>
    </source>
</evidence>
<gene>
    <name evidence="3" type="ORF">OSTQU699_LOCUS7128</name>
</gene>
<dbReference type="OrthoDB" id="48988at2759"/>
<dbReference type="PANTHER" id="PTHR43147">
    <property type="entry name" value="PROTEIN TAS"/>
    <property type="match status" value="1"/>
</dbReference>
<dbReference type="SUPFAM" id="SSF51430">
    <property type="entry name" value="NAD(P)-linked oxidoreductase"/>
    <property type="match status" value="1"/>
</dbReference>
<sequence>MMAVKFTNCSRDPRLVPNCASKQPSSPRDRRQPAANRRAAMSTLPRPQTHSHKTWRSLCPRPAPHSRAHSRSPHRTVCQSAASDEARVKFNDGTDTAFCPILNGCWQLAGGHGQEVFDHINEKLTAHAEAGFTTFDTADIYGPSESILGKFQEQWAASGRPPLQLFTKYVVFRGAPSSQDVSSAVQRSMDALRVKQLDLVQMHWWDYAVPGMEDTALALADQRAKGRIKSVGVTNIDTPRLEKILDAGVPVVSNQVQFSLLDRRPLNGMIQLCRERGIKLLTYGSLGGGLLSDRYTEEPKKGLLGNPRYSNIDLNTSSLKMYWRVADTYGGQDWYRRLLLALRGVADKHNVSVANVALKWVMEGGQRKGSGVVHPIVGLRNTSHILDNARVFGLVLDQEDFDAINGVLKEAAGPPGDIYSFERGYV</sequence>
<keyword evidence="4" id="KW-1185">Reference proteome</keyword>
<dbReference type="CDD" id="cd19101">
    <property type="entry name" value="AKR_unchar"/>
    <property type="match status" value="1"/>
</dbReference>
<dbReference type="EMBL" id="CAJHUC010001629">
    <property type="protein sequence ID" value="CAD7701771.1"/>
    <property type="molecule type" value="Genomic_DNA"/>
</dbReference>
<organism evidence="3 4">
    <name type="scientific">Ostreobium quekettii</name>
    <dbReference type="NCBI Taxonomy" id="121088"/>
    <lineage>
        <taxon>Eukaryota</taxon>
        <taxon>Viridiplantae</taxon>
        <taxon>Chlorophyta</taxon>
        <taxon>core chlorophytes</taxon>
        <taxon>Ulvophyceae</taxon>
        <taxon>TCBD clade</taxon>
        <taxon>Bryopsidales</taxon>
        <taxon>Ostreobineae</taxon>
        <taxon>Ostreobiaceae</taxon>
        <taxon>Ostreobium</taxon>
    </lineage>
</organism>
<accession>A0A8S1J7Q8</accession>
<name>A0A8S1J7Q8_9CHLO</name>
<evidence type="ECO:0000256" key="1">
    <source>
        <dbReference type="SAM" id="MobiDB-lite"/>
    </source>
</evidence>
<dbReference type="InterPro" id="IPR023210">
    <property type="entry name" value="NADP_OxRdtase_dom"/>
</dbReference>
<evidence type="ECO:0000313" key="3">
    <source>
        <dbReference type="EMBL" id="CAD7701771.1"/>
    </source>
</evidence>
<proteinExistence type="predicted"/>
<dbReference type="InterPro" id="IPR020471">
    <property type="entry name" value="AKR"/>
</dbReference>
<protein>
    <recommendedName>
        <fullName evidence="2">NADP-dependent oxidoreductase domain-containing protein</fullName>
    </recommendedName>
</protein>
<dbReference type="PRINTS" id="PR00069">
    <property type="entry name" value="ALDKETRDTASE"/>
</dbReference>
<feature type="domain" description="NADP-dependent oxidoreductase" evidence="2">
    <location>
        <begin position="101"/>
        <end position="407"/>
    </location>
</feature>
<dbReference type="Gene3D" id="3.20.20.100">
    <property type="entry name" value="NADP-dependent oxidoreductase domain"/>
    <property type="match status" value="1"/>
</dbReference>
<dbReference type="AlphaFoldDB" id="A0A8S1J7Q8"/>
<reference evidence="3" key="1">
    <citation type="submission" date="2020-12" db="EMBL/GenBank/DDBJ databases">
        <authorList>
            <person name="Iha C."/>
        </authorList>
    </citation>
    <scope>NUCLEOTIDE SEQUENCE</scope>
</reference>
<dbReference type="PANTHER" id="PTHR43147:SF4">
    <property type="entry name" value="NADP-DEPENDENT OXIDOREDUCTASE DOMAIN-CONTAINING PROTEIN"/>
    <property type="match status" value="1"/>
</dbReference>
<evidence type="ECO:0000313" key="4">
    <source>
        <dbReference type="Proteomes" id="UP000708148"/>
    </source>
</evidence>
<feature type="region of interest" description="Disordered" evidence="1">
    <location>
        <begin position="15"/>
        <end position="77"/>
    </location>
</feature>
<dbReference type="Proteomes" id="UP000708148">
    <property type="component" value="Unassembled WGS sequence"/>
</dbReference>
<feature type="compositionally biased region" description="Basic residues" evidence="1">
    <location>
        <begin position="64"/>
        <end position="74"/>
    </location>
</feature>